<feature type="non-terminal residue" evidence="2">
    <location>
        <position position="1"/>
    </location>
</feature>
<accession>A0A9N9P4C8</accession>
<protein>
    <submittedName>
        <fullName evidence="2">3273_t:CDS:1</fullName>
    </submittedName>
</protein>
<evidence type="ECO:0000313" key="2">
    <source>
        <dbReference type="EMBL" id="CAG8786656.1"/>
    </source>
</evidence>
<dbReference type="EMBL" id="CAJVPV010057305">
    <property type="protein sequence ID" value="CAG8786656.1"/>
    <property type="molecule type" value="Genomic_DNA"/>
</dbReference>
<feature type="non-terminal residue" evidence="2">
    <location>
        <position position="101"/>
    </location>
</feature>
<dbReference type="OrthoDB" id="2386797at2759"/>
<dbReference type="Proteomes" id="UP000789342">
    <property type="component" value="Unassembled WGS sequence"/>
</dbReference>
<comment type="caution">
    <text evidence="2">The sequence shown here is derived from an EMBL/GenBank/DDBJ whole genome shotgun (WGS) entry which is preliminary data.</text>
</comment>
<organism evidence="2 3">
    <name type="scientific">Acaulospora morrowiae</name>
    <dbReference type="NCBI Taxonomy" id="94023"/>
    <lineage>
        <taxon>Eukaryota</taxon>
        <taxon>Fungi</taxon>
        <taxon>Fungi incertae sedis</taxon>
        <taxon>Mucoromycota</taxon>
        <taxon>Glomeromycotina</taxon>
        <taxon>Glomeromycetes</taxon>
        <taxon>Diversisporales</taxon>
        <taxon>Acaulosporaceae</taxon>
        <taxon>Acaulospora</taxon>
    </lineage>
</organism>
<name>A0A9N9P4C8_9GLOM</name>
<sequence length="101" mass="11588">WSYLGYLKVMQPYFNDSKLKSLKSVWKRRFNEQLKGIIKYTDEERSEAALNLINQVCDTLGVIYGVYSCTPREQVTPCVNSRKQKDDNEAGPSSGKCSQNE</sequence>
<gene>
    <name evidence="2" type="ORF">AMORRO_LOCUS17786</name>
</gene>
<dbReference type="AlphaFoldDB" id="A0A9N9P4C8"/>
<evidence type="ECO:0000256" key="1">
    <source>
        <dbReference type="SAM" id="MobiDB-lite"/>
    </source>
</evidence>
<keyword evidence="3" id="KW-1185">Reference proteome</keyword>
<proteinExistence type="predicted"/>
<feature type="region of interest" description="Disordered" evidence="1">
    <location>
        <begin position="78"/>
        <end position="101"/>
    </location>
</feature>
<evidence type="ECO:0000313" key="3">
    <source>
        <dbReference type="Proteomes" id="UP000789342"/>
    </source>
</evidence>
<reference evidence="2" key="1">
    <citation type="submission" date="2021-06" db="EMBL/GenBank/DDBJ databases">
        <authorList>
            <person name="Kallberg Y."/>
            <person name="Tangrot J."/>
            <person name="Rosling A."/>
        </authorList>
    </citation>
    <scope>NUCLEOTIDE SEQUENCE</scope>
    <source>
        <strain evidence="2">CL551</strain>
    </source>
</reference>